<comment type="caution">
    <text evidence="1">The sequence shown here is derived from an EMBL/GenBank/DDBJ whole genome shotgun (WGS) entry which is preliminary data.</text>
</comment>
<dbReference type="SUPFAM" id="SSF50969">
    <property type="entry name" value="YVTN repeat-like/Quinoprotein amine dehydrogenase"/>
    <property type="match status" value="1"/>
</dbReference>
<reference evidence="1 2" key="1">
    <citation type="submission" date="2018-04" db="EMBL/GenBank/DDBJ databases">
        <title>Adhaeribacter sp. HMF7616 genome sequencing and assembly.</title>
        <authorList>
            <person name="Kang H."/>
            <person name="Kang J."/>
            <person name="Cha I."/>
            <person name="Kim H."/>
            <person name="Joh K."/>
        </authorList>
    </citation>
    <scope>NUCLEOTIDE SEQUENCE [LARGE SCALE GENOMIC DNA]</scope>
    <source>
        <strain evidence="1 2">HMF7616</strain>
    </source>
</reference>
<protein>
    <recommendedName>
        <fullName evidence="3">LVIVD repeat-containing protein</fullName>
    </recommendedName>
</protein>
<evidence type="ECO:0000313" key="1">
    <source>
        <dbReference type="EMBL" id="RDC61626.1"/>
    </source>
</evidence>
<dbReference type="AlphaFoldDB" id="A0A369QEK4"/>
<evidence type="ECO:0000313" key="2">
    <source>
        <dbReference type="Proteomes" id="UP000253919"/>
    </source>
</evidence>
<dbReference type="EMBL" id="QASA01000001">
    <property type="protein sequence ID" value="RDC61626.1"/>
    <property type="molecule type" value="Genomic_DNA"/>
</dbReference>
<sequence length="217" mass="23672">MARFTITGNYLYTVGTSQMGVFNIANPINPQLKEPVYLGAGIETIFPYQNKLFIGSNAGMFIYGLSNPAVPAYLGGYSHLRACDPVVVEGNYAYVTLRANANSVCGGTANQLDVVDISNAAMPQVRKTYPMQNPHGLGIDKNALFICEGNYGLKVFNATNPDAITDNQLNHLKDLHAFDVIPLGKNLLVIGEDGFRQYDYTNPESLKFLSKIPVVSQ</sequence>
<proteinExistence type="predicted"/>
<evidence type="ECO:0008006" key="3">
    <source>
        <dbReference type="Google" id="ProtNLM"/>
    </source>
</evidence>
<keyword evidence="2" id="KW-1185">Reference proteome</keyword>
<organism evidence="1 2">
    <name type="scientific">Adhaeribacter pallidiroseus</name>
    <dbReference type="NCBI Taxonomy" id="2072847"/>
    <lineage>
        <taxon>Bacteria</taxon>
        <taxon>Pseudomonadati</taxon>
        <taxon>Bacteroidota</taxon>
        <taxon>Cytophagia</taxon>
        <taxon>Cytophagales</taxon>
        <taxon>Hymenobacteraceae</taxon>
        <taxon>Adhaeribacter</taxon>
    </lineage>
</organism>
<dbReference type="InterPro" id="IPR013211">
    <property type="entry name" value="LVIVD"/>
</dbReference>
<accession>A0A369QEK4</accession>
<gene>
    <name evidence="1" type="ORF">AHMF7616_00206</name>
</gene>
<dbReference type="InterPro" id="IPR011044">
    <property type="entry name" value="Quino_amine_DH_bsu"/>
</dbReference>
<name>A0A369QEK4_9BACT</name>
<dbReference type="Proteomes" id="UP000253919">
    <property type="component" value="Unassembled WGS sequence"/>
</dbReference>
<dbReference type="Pfam" id="PF08309">
    <property type="entry name" value="LVIVD"/>
    <property type="match status" value="2"/>
</dbReference>